<comment type="subcellular location">
    <subcellularLocation>
        <location evidence="2 19">Cell membrane</location>
        <topology evidence="2 19">Multi-pass membrane protein</topology>
    </subcellularLocation>
</comment>
<evidence type="ECO:0000256" key="1">
    <source>
        <dbReference type="ARBA" id="ARBA00001946"/>
    </source>
</evidence>
<keyword evidence="11 19" id="KW-0460">Magnesium</keyword>
<feature type="transmembrane region" description="Helical" evidence="19">
    <location>
        <begin position="105"/>
        <end position="125"/>
    </location>
</feature>
<comment type="cofactor">
    <cofactor evidence="1 19">
        <name>Mg(2+)</name>
        <dbReference type="ChEBI" id="CHEBI:18420"/>
    </cofactor>
</comment>
<dbReference type="EMBL" id="JAJGNP010000004">
    <property type="protein sequence ID" value="MCC4232417.1"/>
    <property type="molecule type" value="Genomic_DNA"/>
</dbReference>
<evidence type="ECO:0000256" key="9">
    <source>
        <dbReference type="ARBA" id="ARBA00022679"/>
    </source>
</evidence>
<evidence type="ECO:0000256" key="15">
    <source>
        <dbReference type="ARBA" id="ARBA00032605"/>
    </source>
</evidence>
<protein>
    <recommendedName>
        <fullName evidence="6 19">Adenosylcobinamide-GDP ribazoletransferase</fullName>
        <ecNumber evidence="5 19">2.7.8.26</ecNumber>
    </recommendedName>
    <alternativeName>
        <fullName evidence="16 19">Cobalamin synthase</fullName>
    </alternativeName>
    <alternativeName>
        <fullName evidence="15 19">Cobalamin-5'-phosphate synthase</fullName>
    </alternativeName>
</protein>
<dbReference type="EC" id="2.7.8.26" evidence="5 19"/>
<evidence type="ECO:0000256" key="13">
    <source>
        <dbReference type="ARBA" id="ARBA00023136"/>
    </source>
</evidence>
<dbReference type="Pfam" id="PF02654">
    <property type="entry name" value="CobS"/>
    <property type="match status" value="1"/>
</dbReference>
<comment type="catalytic activity">
    <reaction evidence="17 19">
        <text>alpha-ribazole + adenosylcob(III)inamide-GDP = adenosylcob(III)alamin + GMP + H(+)</text>
        <dbReference type="Rhea" id="RHEA:16049"/>
        <dbReference type="ChEBI" id="CHEBI:10329"/>
        <dbReference type="ChEBI" id="CHEBI:15378"/>
        <dbReference type="ChEBI" id="CHEBI:18408"/>
        <dbReference type="ChEBI" id="CHEBI:58115"/>
        <dbReference type="ChEBI" id="CHEBI:60487"/>
        <dbReference type="EC" id="2.7.8.26"/>
    </reaction>
</comment>
<organism evidence="21 22">
    <name type="scientific">Sphingobium soli</name>
    <dbReference type="NCBI Taxonomy" id="1591116"/>
    <lineage>
        <taxon>Bacteria</taxon>
        <taxon>Pseudomonadati</taxon>
        <taxon>Pseudomonadota</taxon>
        <taxon>Alphaproteobacteria</taxon>
        <taxon>Sphingomonadales</taxon>
        <taxon>Sphingomonadaceae</taxon>
        <taxon>Sphingobium</taxon>
    </lineage>
</organism>
<dbReference type="RefSeq" id="WP_228226686.1">
    <property type="nucleotide sequence ID" value="NZ_JAJGNP010000004.1"/>
</dbReference>
<keyword evidence="20" id="KW-0732">Signal</keyword>
<comment type="catalytic activity">
    <reaction evidence="18 19">
        <text>alpha-ribazole 5'-phosphate + adenosylcob(III)inamide-GDP = adenosylcob(III)alamin 5'-phosphate + GMP + H(+)</text>
        <dbReference type="Rhea" id="RHEA:23560"/>
        <dbReference type="ChEBI" id="CHEBI:15378"/>
        <dbReference type="ChEBI" id="CHEBI:57918"/>
        <dbReference type="ChEBI" id="CHEBI:58115"/>
        <dbReference type="ChEBI" id="CHEBI:60487"/>
        <dbReference type="ChEBI" id="CHEBI:60493"/>
        <dbReference type="EC" id="2.7.8.26"/>
    </reaction>
</comment>
<evidence type="ECO:0000256" key="2">
    <source>
        <dbReference type="ARBA" id="ARBA00004651"/>
    </source>
</evidence>
<keyword evidence="13 19" id="KW-0472">Membrane</keyword>
<evidence type="ECO:0000313" key="22">
    <source>
        <dbReference type="Proteomes" id="UP001198830"/>
    </source>
</evidence>
<keyword evidence="8 19" id="KW-0169">Cobalamin biosynthesis</keyword>
<dbReference type="Proteomes" id="UP001198830">
    <property type="component" value="Unassembled WGS sequence"/>
</dbReference>
<evidence type="ECO:0000256" key="10">
    <source>
        <dbReference type="ARBA" id="ARBA00022692"/>
    </source>
</evidence>
<feature type="signal peptide" evidence="20">
    <location>
        <begin position="1"/>
        <end position="20"/>
    </location>
</feature>
<evidence type="ECO:0000256" key="18">
    <source>
        <dbReference type="ARBA" id="ARBA00049504"/>
    </source>
</evidence>
<dbReference type="PANTHER" id="PTHR34148">
    <property type="entry name" value="ADENOSYLCOBINAMIDE-GDP RIBAZOLETRANSFERASE"/>
    <property type="match status" value="1"/>
</dbReference>
<keyword evidence="10 19" id="KW-0812">Transmembrane</keyword>
<comment type="similarity">
    <text evidence="4 19">Belongs to the CobS family.</text>
</comment>
<evidence type="ECO:0000256" key="17">
    <source>
        <dbReference type="ARBA" id="ARBA00048623"/>
    </source>
</evidence>
<feature type="transmembrane region" description="Helical" evidence="19">
    <location>
        <begin position="57"/>
        <end position="76"/>
    </location>
</feature>
<sequence length="240" mass="25485">MRRLILAFQFLTRLPLPAVAAQADDFAASIRWFPAVGIVIGLLVTAAAWAGTMIGDWVGALAALAVWTWITGALHLDGLGDIADAAGAAHKGKDDILAVLRDPHAGSFAIVAIMMQLIAKLVLLHHLIMTDALFALAPIPFAARIAPLCWARWLPPLHEGLGSRFRHAVRTIDLIVWALVLIATTVMLSLSLSLLPFATLVWGLWIRRRIGGISGDGHGAGIELTETALLLAAAIASALT</sequence>
<name>A0ABS8H1L7_9SPHN</name>
<proteinExistence type="inferred from homology"/>
<dbReference type="InterPro" id="IPR003805">
    <property type="entry name" value="CobS"/>
</dbReference>
<dbReference type="PANTHER" id="PTHR34148:SF1">
    <property type="entry name" value="ADENOSYLCOBINAMIDE-GDP RIBAZOLETRANSFERASE"/>
    <property type="match status" value="1"/>
</dbReference>
<keyword evidence="9 19" id="KW-0808">Transferase</keyword>
<evidence type="ECO:0000256" key="4">
    <source>
        <dbReference type="ARBA" id="ARBA00010561"/>
    </source>
</evidence>
<keyword evidence="7 19" id="KW-1003">Cell membrane</keyword>
<evidence type="ECO:0000256" key="19">
    <source>
        <dbReference type="HAMAP-Rule" id="MF_00719"/>
    </source>
</evidence>
<feature type="chain" id="PRO_5046545185" description="Adenosylcobinamide-GDP ribazoletransferase" evidence="20">
    <location>
        <begin position="21"/>
        <end position="240"/>
    </location>
</feature>
<evidence type="ECO:0000256" key="6">
    <source>
        <dbReference type="ARBA" id="ARBA00015850"/>
    </source>
</evidence>
<comment type="caution">
    <text evidence="21">The sequence shown here is derived from an EMBL/GenBank/DDBJ whole genome shotgun (WGS) entry which is preliminary data.</text>
</comment>
<reference evidence="21 22" key="1">
    <citation type="submission" date="2021-10" db="EMBL/GenBank/DDBJ databases">
        <title>The diversity and Nitrogen Metabolism of Culturable Nitrate-Utilizing Bacteria Within the Oxygen Minimum Zone of the Changjiang (Yangtze River)Estuary.</title>
        <authorList>
            <person name="Zhang D."/>
            <person name="Zheng J."/>
            <person name="Liu S."/>
            <person name="He W."/>
        </authorList>
    </citation>
    <scope>NUCLEOTIDE SEQUENCE [LARGE SCALE GENOMIC DNA]</scope>
    <source>
        <strain evidence="21 22">FXH275-2</strain>
    </source>
</reference>
<evidence type="ECO:0000256" key="7">
    <source>
        <dbReference type="ARBA" id="ARBA00022475"/>
    </source>
</evidence>
<evidence type="ECO:0000256" key="16">
    <source>
        <dbReference type="ARBA" id="ARBA00032853"/>
    </source>
</evidence>
<evidence type="ECO:0000256" key="12">
    <source>
        <dbReference type="ARBA" id="ARBA00022989"/>
    </source>
</evidence>
<accession>A0ABS8H1L7</accession>
<comment type="pathway">
    <text evidence="3 19">Cofactor biosynthesis; adenosylcobalamin biosynthesis; adenosylcobalamin from cob(II)yrinate a,c-diamide: step 7/7.</text>
</comment>
<feature type="transmembrane region" description="Helical" evidence="19">
    <location>
        <begin position="30"/>
        <end position="50"/>
    </location>
</feature>
<feature type="transmembrane region" description="Helical" evidence="19">
    <location>
        <begin position="132"/>
        <end position="154"/>
    </location>
</feature>
<keyword evidence="22" id="KW-1185">Reference proteome</keyword>
<evidence type="ECO:0000256" key="5">
    <source>
        <dbReference type="ARBA" id="ARBA00013200"/>
    </source>
</evidence>
<evidence type="ECO:0000256" key="20">
    <source>
        <dbReference type="SAM" id="SignalP"/>
    </source>
</evidence>
<evidence type="ECO:0000256" key="14">
    <source>
        <dbReference type="ARBA" id="ARBA00025228"/>
    </source>
</evidence>
<keyword evidence="12 19" id="KW-1133">Transmembrane helix</keyword>
<evidence type="ECO:0000256" key="3">
    <source>
        <dbReference type="ARBA" id="ARBA00004663"/>
    </source>
</evidence>
<feature type="transmembrane region" description="Helical" evidence="19">
    <location>
        <begin position="174"/>
        <end position="205"/>
    </location>
</feature>
<evidence type="ECO:0000256" key="11">
    <source>
        <dbReference type="ARBA" id="ARBA00022842"/>
    </source>
</evidence>
<evidence type="ECO:0000313" key="21">
    <source>
        <dbReference type="EMBL" id="MCC4232417.1"/>
    </source>
</evidence>
<gene>
    <name evidence="19" type="primary">cobS</name>
    <name evidence="21" type="ORF">LL253_06900</name>
</gene>
<dbReference type="HAMAP" id="MF_00719">
    <property type="entry name" value="CobS"/>
    <property type="match status" value="1"/>
</dbReference>
<evidence type="ECO:0000256" key="8">
    <source>
        <dbReference type="ARBA" id="ARBA00022573"/>
    </source>
</evidence>
<comment type="function">
    <text evidence="14 19">Joins adenosylcobinamide-GDP and alpha-ribazole to generate adenosylcobalamin (Ado-cobalamin). Also synthesizes adenosylcobalamin 5'-phosphate from adenosylcobinamide-GDP and alpha-ribazole 5'-phosphate.</text>
</comment>